<protein>
    <recommendedName>
        <fullName evidence="2">Nephrocystin 3-like N-terminal domain-containing protein</fullName>
    </recommendedName>
</protein>
<reference evidence="3 4" key="1">
    <citation type="journal article" date="2018" name="Evol. Lett.">
        <title>Horizontal gene cluster transfer increased hallucinogenic mushroom diversity.</title>
        <authorList>
            <person name="Reynolds H.T."/>
            <person name="Vijayakumar V."/>
            <person name="Gluck-Thaler E."/>
            <person name="Korotkin H.B."/>
            <person name="Matheny P.B."/>
            <person name="Slot J.C."/>
        </authorList>
    </citation>
    <scope>NUCLEOTIDE SEQUENCE [LARGE SCALE GENOMIC DNA]</scope>
    <source>
        <strain evidence="3 4">SRW20</strain>
    </source>
</reference>
<proteinExistence type="predicted"/>
<evidence type="ECO:0000313" key="3">
    <source>
        <dbReference type="EMBL" id="PPQ74805.1"/>
    </source>
</evidence>
<evidence type="ECO:0000256" key="1">
    <source>
        <dbReference type="ARBA" id="ARBA00022737"/>
    </source>
</evidence>
<dbReference type="PANTHER" id="PTHR10039:SF17">
    <property type="entry name" value="FUNGAL STAND N-TERMINAL GOODBYE DOMAIN-CONTAINING PROTEIN-RELATED"/>
    <property type="match status" value="1"/>
</dbReference>
<dbReference type="AlphaFoldDB" id="A0A409W8I6"/>
<dbReference type="Gene3D" id="3.40.50.300">
    <property type="entry name" value="P-loop containing nucleotide triphosphate hydrolases"/>
    <property type="match status" value="1"/>
</dbReference>
<dbReference type="STRING" id="231916.A0A409W8I6"/>
<sequence length="994" mass="113417">MFFPHKTRLYSKASRITLTVTVSHVHSTVPEALTQAAAHSAFHNSGARSDPPRCHPNTRVAIQKKIMKWIRGLDPETKRFSVMWLYGPAGSGKSAIAQTIAEMLDELRILLASFFFARSDPSRNCSRFLVATIAYQIALCLPGEVAGRIYAAVSRNPHVFRLSLQAQIACLLVEPLQPLVETGYFNNDGSARAVVIDGLDECIDHKEQADILLSLSTSLHKHRLPICFFISGRPDLEIKDAFNSSILNSLSTRLALADDYQADRDIKYFLSEEFQQIKQTHTLGKRLPAKWPSVETMEHLLQKSSGQFIYASTAIKFVKSKRHDPDERLRIILGLQPPGKDLPFADLDALYRHLFSTVDDWEKVSLILAFCILREDTSRFTTGAIETILGFGPDSCHLLLCDLRSIIDLDNRDSRLTFFHASVQDFLLDQTRSKEFYIDPPTWHDKLIRRLLDFFQSSTPFQWEVDGMDEVDLKILRLHIELASSSQDLEEKILNFEVLRVYDHKFPPHVAYSIPDYLSIIKDSQLEWATAIYQKQEHAFHEHLVKKLRGYGERPFVNFLLLCISSDDFLGVHGPILKDGRKTLCLFPAMHDSLWVEAGWAGAGSSYVEALKVAAKEIIFKQTERQTVTSAALYALKEASVLTQERTDQKERFFLDNCNHLLEKAAWSEDLTNYARDLALPLILEHHPDDVLEIDTATHNYLSRMGIETIQDYAFLSLQALTKFSKSEEKSRGSFVTAFLYFIEKAGHSAGLVYSIQNFAMSHFLDQNSWGVELIDTASRDYLTRMGIASKQDYASLSCEALTKASELLDTAHEEEHYTNDVRGKVCSLIHSCRYLVKNASPSHEFIDFLRGFKQHRSPEPNHLNQIQVVELDILIYGYLAETDKAVDLDYISLAYSALRLFDWMSNIPRDHFTSHYWCYFTATDVVKHCTRMLERAGRSKKLVTFMLYKCPYGPLLYPSETQMVEEALEEYRKRMGADGSQPFVPSAVDTWEW</sequence>
<dbReference type="PANTHER" id="PTHR10039">
    <property type="entry name" value="AMELOGENIN"/>
    <property type="match status" value="1"/>
</dbReference>
<name>A0A409W8I6_9AGAR</name>
<dbReference type="Pfam" id="PF24883">
    <property type="entry name" value="NPHP3_N"/>
    <property type="match status" value="1"/>
</dbReference>
<organism evidence="3 4">
    <name type="scientific">Gymnopilus dilepis</name>
    <dbReference type="NCBI Taxonomy" id="231916"/>
    <lineage>
        <taxon>Eukaryota</taxon>
        <taxon>Fungi</taxon>
        <taxon>Dikarya</taxon>
        <taxon>Basidiomycota</taxon>
        <taxon>Agaricomycotina</taxon>
        <taxon>Agaricomycetes</taxon>
        <taxon>Agaricomycetidae</taxon>
        <taxon>Agaricales</taxon>
        <taxon>Agaricineae</taxon>
        <taxon>Hymenogastraceae</taxon>
        <taxon>Gymnopilus</taxon>
    </lineage>
</organism>
<dbReference type="InterPro" id="IPR027417">
    <property type="entry name" value="P-loop_NTPase"/>
</dbReference>
<dbReference type="SUPFAM" id="SSF52540">
    <property type="entry name" value="P-loop containing nucleoside triphosphate hydrolases"/>
    <property type="match status" value="2"/>
</dbReference>
<dbReference type="EMBL" id="NHYE01005312">
    <property type="protein sequence ID" value="PPQ74805.1"/>
    <property type="molecule type" value="Genomic_DNA"/>
</dbReference>
<keyword evidence="1" id="KW-0677">Repeat</keyword>
<gene>
    <name evidence="3" type="ORF">CVT26_004872</name>
</gene>
<comment type="caution">
    <text evidence="3">The sequence shown here is derived from an EMBL/GenBank/DDBJ whole genome shotgun (WGS) entry which is preliminary data.</text>
</comment>
<keyword evidence="4" id="KW-1185">Reference proteome</keyword>
<dbReference type="OrthoDB" id="5967843at2759"/>
<feature type="domain" description="Nephrocystin 3-like N-terminal" evidence="2">
    <location>
        <begin position="78"/>
        <end position="233"/>
    </location>
</feature>
<evidence type="ECO:0000313" key="4">
    <source>
        <dbReference type="Proteomes" id="UP000284706"/>
    </source>
</evidence>
<accession>A0A409W8I6</accession>
<dbReference type="InParanoid" id="A0A409W8I6"/>
<dbReference type="Proteomes" id="UP000284706">
    <property type="component" value="Unassembled WGS sequence"/>
</dbReference>
<dbReference type="InterPro" id="IPR056884">
    <property type="entry name" value="NPHP3-like_N"/>
</dbReference>
<evidence type="ECO:0000259" key="2">
    <source>
        <dbReference type="Pfam" id="PF24883"/>
    </source>
</evidence>